<reference evidence="1 2" key="1">
    <citation type="submission" date="2014-07" db="EMBL/GenBank/DDBJ databases">
        <authorList>
            <person name="McCorrison J."/>
            <person name="Sanka R."/>
            <person name="Torralba M."/>
            <person name="Gillis M."/>
            <person name="Haft D.H."/>
            <person name="Methe B."/>
            <person name="Sutton G."/>
            <person name="Nelson K.E."/>
        </authorList>
    </citation>
    <scope>NUCLEOTIDE SEQUENCE [LARGE SCALE GENOMIC DNA]</scope>
    <source>
        <strain evidence="1 2">DNF00882</strain>
    </source>
</reference>
<dbReference type="RefSeq" id="WP_036882610.1">
    <property type="nucleotide sequence ID" value="NZ_JRNR01000024.1"/>
</dbReference>
<dbReference type="SUPFAM" id="SSF53756">
    <property type="entry name" value="UDP-Glycosyltransferase/glycogen phosphorylase"/>
    <property type="match status" value="1"/>
</dbReference>
<name>A0A096C4K5_9BACT</name>
<evidence type="ECO:0000313" key="2">
    <source>
        <dbReference type="Proteomes" id="UP000029538"/>
    </source>
</evidence>
<dbReference type="Proteomes" id="UP000029538">
    <property type="component" value="Unassembled WGS sequence"/>
</dbReference>
<accession>A0A096C4K5</accession>
<sequence>MRILHLTYKANKGNVITDYISTLVENQKQQSMEVAVAYSEKEFNKMFATFQPDIVHIHKCWDLNTYLCAKKAINKGCALLLSPHGELFQFAMESEKAVRKDIKRITYQQKMVQLVDALLVFSEKEKHDVEKLKWNNRIDIVPSCLFNSNISAQEMAEKVILIYTKIIHTRYRKYMTTAEFQSICTLLHKGLQQDENYKIIPTDRLLELHNLTPQQWQRIFLFADDENIRNYIDIGISLLKLSPTNIDSQSILRYPAYMPKAKETLNKKEAITTNYFSRERIENANEREEEPIKSITFMMANAKFLSQQKRLSLQHLSEIYLMIRFEDYDEDQLAVVLKQMHLLKFGQRMMQILTKNLFLERGYTPFPPIDDKKTLNIIKNFINKEEY</sequence>
<dbReference type="GO" id="GO:0016757">
    <property type="term" value="F:glycosyltransferase activity"/>
    <property type="evidence" value="ECO:0007669"/>
    <property type="project" value="UniProtKB-ARBA"/>
</dbReference>
<proteinExistence type="predicted"/>
<protein>
    <submittedName>
        <fullName evidence="1">Glycosyltransferase</fullName>
    </submittedName>
</protein>
<dbReference type="AlphaFoldDB" id="A0A096C4K5"/>
<keyword evidence="1" id="KW-0808">Transferase</keyword>
<comment type="caution">
    <text evidence="1">The sequence shown here is derived from an EMBL/GenBank/DDBJ whole genome shotgun (WGS) entry which is preliminary data.</text>
</comment>
<organism evidence="1 2">
    <name type="scientific">Prevotella disiens DNF00882</name>
    <dbReference type="NCBI Taxonomy" id="1401075"/>
    <lineage>
        <taxon>Bacteria</taxon>
        <taxon>Pseudomonadati</taxon>
        <taxon>Bacteroidota</taxon>
        <taxon>Bacteroidia</taxon>
        <taxon>Bacteroidales</taxon>
        <taxon>Prevotellaceae</taxon>
        <taxon>Prevotella</taxon>
    </lineage>
</organism>
<dbReference type="Gene3D" id="3.40.50.2000">
    <property type="entry name" value="Glycogen Phosphorylase B"/>
    <property type="match status" value="1"/>
</dbReference>
<evidence type="ECO:0000313" key="1">
    <source>
        <dbReference type="EMBL" id="KGF49847.1"/>
    </source>
</evidence>
<gene>
    <name evidence="1" type="ORF">HMPREF0654_03540</name>
</gene>
<dbReference type="EMBL" id="JRNR01000024">
    <property type="protein sequence ID" value="KGF49847.1"/>
    <property type="molecule type" value="Genomic_DNA"/>
</dbReference>